<dbReference type="GO" id="GO:0005975">
    <property type="term" value="P:carbohydrate metabolic process"/>
    <property type="evidence" value="ECO:0007669"/>
    <property type="project" value="InterPro"/>
</dbReference>
<dbReference type="InterPro" id="IPR008928">
    <property type="entry name" value="6-hairpin_glycosidase_sf"/>
</dbReference>
<dbReference type="RefSeq" id="XP_018986342.1">
    <property type="nucleotide sequence ID" value="XM_019128226.1"/>
</dbReference>
<dbReference type="PANTHER" id="PTHR47791">
    <property type="entry name" value="MEIOTICALLY UP-REGULATED GENE 191 PROTEIN"/>
    <property type="match status" value="1"/>
</dbReference>
<evidence type="ECO:0000313" key="2">
    <source>
        <dbReference type="Proteomes" id="UP000094336"/>
    </source>
</evidence>
<dbReference type="EMBL" id="KV454428">
    <property type="protein sequence ID" value="ODQ81014.1"/>
    <property type="molecule type" value="Genomic_DNA"/>
</dbReference>
<gene>
    <name evidence="1" type="ORF">BABINDRAFT_160434</name>
</gene>
<dbReference type="Pfam" id="PF03663">
    <property type="entry name" value="Glyco_hydro_76"/>
    <property type="match status" value="1"/>
</dbReference>
<name>A0A1E3QTX9_9ASCO</name>
<keyword evidence="1" id="KW-0378">Hydrolase</keyword>
<organism evidence="1 2">
    <name type="scientific">Babjeviella inositovora NRRL Y-12698</name>
    <dbReference type="NCBI Taxonomy" id="984486"/>
    <lineage>
        <taxon>Eukaryota</taxon>
        <taxon>Fungi</taxon>
        <taxon>Dikarya</taxon>
        <taxon>Ascomycota</taxon>
        <taxon>Saccharomycotina</taxon>
        <taxon>Pichiomycetes</taxon>
        <taxon>Serinales incertae sedis</taxon>
        <taxon>Babjeviella</taxon>
    </lineage>
</organism>
<dbReference type="InterPro" id="IPR005198">
    <property type="entry name" value="Glyco_hydro_76"/>
</dbReference>
<dbReference type="InterPro" id="IPR053169">
    <property type="entry name" value="MUG_Protein"/>
</dbReference>
<reference evidence="2" key="1">
    <citation type="submission" date="2016-05" db="EMBL/GenBank/DDBJ databases">
        <title>Comparative genomics of biotechnologically important yeasts.</title>
        <authorList>
            <consortium name="DOE Joint Genome Institute"/>
            <person name="Riley R."/>
            <person name="Haridas S."/>
            <person name="Wolfe K.H."/>
            <person name="Lopes M.R."/>
            <person name="Hittinger C.T."/>
            <person name="Goker M."/>
            <person name="Salamov A."/>
            <person name="Wisecaver J."/>
            <person name="Long T.M."/>
            <person name="Aerts A.L."/>
            <person name="Barry K."/>
            <person name="Choi C."/>
            <person name="Clum A."/>
            <person name="Coughlan A.Y."/>
            <person name="Deshpande S."/>
            <person name="Douglass A.P."/>
            <person name="Hanson S.J."/>
            <person name="Klenk H.-P."/>
            <person name="Labutti K."/>
            <person name="Lapidus A."/>
            <person name="Lindquist E."/>
            <person name="Lipzen A."/>
            <person name="Meier-Kolthoff J.P."/>
            <person name="Ohm R.A."/>
            <person name="Otillar R.P."/>
            <person name="Pangilinan J."/>
            <person name="Peng Y."/>
            <person name="Rokas A."/>
            <person name="Rosa C.A."/>
            <person name="Scheuner C."/>
            <person name="Sibirny A.A."/>
            <person name="Slot J.C."/>
            <person name="Stielow J.B."/>
            <person name="Sun H."/>
            <person name="Kurtzman C.P."/>
            <person name="Blackwell M."/>
            <person name="Grigoriev I.V."/>
            <person name="Jeffries T.W."/>
        </authorList>
    </citation>
    <scope>NUCLEOTIDE SEQUENCE [LARGE SCALE GENOMIC DNA]</scope>
    <source>
        <strain evidence="2">NRRL Y-12698</strain>
    </source>
</reference>
<keyword evidence="2" id="KW-1185">Reference proteome</keyword>
<protein>
    <submittedName>
        <fullName evidence="1">Glycoside hydrolase family 76 protein</fullName>
    </submittedName>
</protein>
<dbReference type="Proteomes" id="UP000094336">
    <property type="component" value="Unassembled WGS sequence"/>
</dbReference>
<dbReference type="GO" id="GO:0016787">
    <property type="term" value="F:hydrolase activity"/>
    <property type="evidence" value="ECO:0007669"/>
    <property type="project" value="UniProtKB-KW"/>
</dbReference>
<dbReference type="OrthoDB" id="9984024at2759"/>
<dbReference type="PANTHER" id="PTHR47791:SF3">
    <property type="entry name" value="MEIOTICALLY UP-REGULATED GENE 191 PROTEIN"/>
    <property type="match status" value="1"/>
</dbReference>
<dbReference type="STRING" id="984486.A0A1E3QTX9"/>
<dbReference type="Gene3D" id="1.50.10.20">
    <property type="match status" value="1"/>
</dbReference>
<proteinExistence type="predicted"/>
<sequence length="395" mass="44856">MEGYSVVRNMWLKFWNSSKGTFISPVPCSGVYGQEGKFNVWSMSVGVQAIVDGARLYPQELGPLVKPAVDAMMRYKSPQYKGFCAAENFGGNKDIYYDDDAQVAQALITAYEATGYKPYLDEGRELVRFLMGGWNQDDDVLKGGMLWHIERLYVNACTTAECAKAALALAKCIPSESSYYVEFAARCIRWQIDFLQDKGDKLIKDGCDRGSTSVNDTKWSYNTGTTISAAALLYSFTKDETWKQICDELVGAAIDTNTTLFDRDYGDHEKRYWRDPSYFIQLLFEGLADYVLVFGEDATHSERIKYQIHRHLVLFHKYMYDDKDGLYFMTFEPHRIPEKYELYRKEIGDKGCGVFGEDRQGGDGNPEDRPSCKTLIGSGSAARIWFQGTRVVTSM</sequence>
<dbReference type="AlphaFoldDB" id="A0A1E3QTX9"/>
<dbReference type="GeneID" id="30146079"/>
<evidence type="ECO:0000313" key="1">
    <source>
        <dbReference type="EMBL" id="ODQ81014.1"/>
    </source>
</evidence>
<dbReference type="SUPFAM" id="SSF48208">
    <property type="entry name" value="Six-hairpin glycosidases"/>
    <property type="match status" value="1"/>
</dbReference>
<accession>A0A1E3QTX9</accession>